<accession>A0ABV7EPW7</accession>
<evidence type="ECO:0000256" key="8">
    <source>
        <dbReference type="HAMAP-Rule" id="MF_01521"/>
    </source>
</evidence>
<dbReference type="Proteomes" id="UP001595462">
    <property type="component" value="Unassembled WGS sequence"/>
</dbReference>
<comment type="function">
    <text evidence="8">Probably functions as a manganese efflux pump.</text>
</comment>
<dbReference type="PANTHER" id="PTHR35529">
    <property type="entry name" value="MANGANESE EFFLUX PUMP MNTP-RELATED"/>
    <property type="match status" value="1"/>
</dbReference>
<keyword evidence="7 8" id="KW-0464">Manganese</keyword>
<keyword evidence="10" id="KW-1185">Reference proteome</keyword>
<evidence type="ECO:0000256" key="2">
    <source>
        <dbReference type="ARBA" id="ARBA00022475"/>
    </source>
</evidence>
<feature type="transmembrane region" description="Helical" evidence="8">
    <location>
        <begin position="62"/>
        <end position="84"/>
    </location>
</feature>
<evidence type="ECO:0000256" key="7">
    <source>
        <dbReference type="ARBA" id="ARBA00023211"/>
    </source>
</evidence>
<evidence type="ECO:0000256" key="3">
    <source>
        <dbReference type="ARBA" id="ARBA00022692"/>
    </source>
</evidence>
<dbReference type="InterPro" id="IPR022929">
    <property type="entry name" value="Put_MntP"/>
</dbReference>
<comment type="subcellular location">
    <subcellularLocation>
        <location evidence="8">Cell membrane</location>
        <topology evidence="8">Multi-pass membrane protein</topology>
    </subcellularLocation>
</comment>
<keyword evidence="5 8" id="KW-0406">Ion transport</keyword>
<reference evidence="10" key="1">
    <citation type="journal article" date="2019" name="Int. J. Syst. Evol. Microbiol.">
        <title>The Global Catalogue of Microorganisms (GCM) 10K type strain sequencing project: providing services to taxonomists for standard genome sequencing and annotation.</title>
        <authorList>
            <consortium name="The Broad Institute Genomics Platform"/>
            <consortium name="The Broad Institute Genome Sequencing Center for Infectious Disease"/>
            <person name="Wu L."/>
            <person name="Ma J."/>
        </authorList>
    </citation>
    <scope>NUCLEOTIDE SEQUENCE [LARGE SCALE GENOMIC DNA]</scope>
    <source>
        <strain evidence="10">KCTC 52640</strain>
    </source>
</reference>
<dbReference type="HAMAP" id="MF_01521">
    <property type="entry name" value="MntP_pump"/>
    <property type="match status" value="1"/>
</dbReference>
<evidence type="ECO:0000313" key="10">
    <source>
        <dbReference type="Proteomes" id="UP001595462"/>
    </source>
</evidence>
<feature type="transmembrane region" description="Helical" evidence="8">
    <location>
        <begin position="90"/>
        <end position="107"/>
    </location>
</feature>
<evidence type="ECO:0000256" key="4">
    <source>
        <dbReference type="ARBA" id="ARBA00022989"/>
    </source>
</evidence>
<keyword evidence="2 8" id="KW-1003">Cell membrane</keyword>
<evidence type="ECO:0000256" key="6">
    <source>
        <dbReference type="ARBA" id="ARBA00023136"/>
    </source>
</evidence>
<comment type="caution">
    <text evidence="9">The sequence shown here is derived from an EMBL/GenBank/DDBJ whole genome shotgun (WGS) entry which is preliminary data.</text>
</comment>
<feature type="transmembrane region" description="Helical" evidence="8">
    <location>
        <begin position="155"/>
        <end position="178"/>
    </location>
</feature>
<keyword evidence="3 8" id="KW-0812">Transmembrane</keyword>
<keyword evidence="4 8" id="KW-1133">Transmembrane helix</keyword>
<comment type="similarity">
    <text evidence="8">Belongs to the MntP (TC 9.B.29) family.</text>
</comment>
<protein>
    <recommendedName>
        <fullName evidence="8">Putative manganese efflux pump MntP</fullName>
    </recommendedName>
</protein>
<proteinExistence type="inferred from homology"/>
<evidence type="ECO:0000313" key="9">
    <source>
        <dbReference type="EMBL" id="MFC3104799.1"/>
    </source>
</evidence>
<gene>
    <name evidence="8" type="primary">mntP</name>
    <name evidence="9" type="ORF">ACFOSU_12995</name>
</gene>
<feature type="transmembrane region" description="Helical" evidence="8">
    <location>
        <begin position="20"/>
        <end position="41"/>
    </location>
</feature>
<dbReference type="Pfam" id="PF02659">
    <property type="entry name" value="Mntp"/>
    <property type="match status" value="1"/>
</dbReference>
<dbReference type="EMBL" id="JBHRSS010000006">
    <property type="protein sequence ID" value="MFC3104799.1"/>
    <property type="molecule type" value="Genomic_DNA"/>
</dbReference>
<dbReference type="InterPro" id="IPR003810">
    <property type="entry name" value="Mntp/YtaF"/>
</dbReference>
<evidence type="ECO:0000256" key="1">
    <source>
        <dbReference type="ARBA" id="ARBA00022448"/>
    </source>
</evidence>
<dbReference type="RefSeq" id="WP_380690292.1">
    <property type="nucleotide sequence ID" value="NZ_JBHRSS010000006.1"/>
</dbReference>
<keyword evidence="1 8" id="KW-0813">Transport</keyword>
<keyword evidence="6 8" id="KW-0472">Membrane</keyword>
<sequence>MDSLNVPVSTAPGSRRIQQAGIVSLVTSFSLGVSLSMDAFAASVAQGARVDGARSRNALRTASYLGAFEMLLPVVGWVLGTLLGSFMAQVDHWIAFVLLAGIGGKMIHDAVRHERRGSSDPAPSPGRLLLLAIGTSLDAAAVGVTLVVLQVPILLAALIIGMTTFAMSYAGFMLGGVAGDRMPRYAEIGGGLMLIGIGTRTLLEHTLLA</sequence>
<organism evidence="9 10">
    <name type="scientific">Salinisphaera aquimarina</name>
    <dbReference type="NCBI Taxonomy" id="2094031"/>
    <lineage>
        <taxon>Bacteria</taxon>
        <taxon>Pseudomonadati</taxon>
        <taxon>Pseudomonadota</taxon>
        <taxon>Gammaproteobacteria</taxon>
        <taxon>Salinisphaerales</taxon>
        <taxon>Salinisphaeraceae</taxon>
        <taxon>Salinisphaera</taxon>
    </lineage>
</organism>
<evidence type="ECO:0000256" key="5">
    <source>
        <dbReference type="ARBA" id="ARBA00023065"/>
    </source>
</evidence>
<feature type="transmembrane region" description="Helical" evidence="8">
    <location>
        <begin position="128"/>
        <end position="149"/>
    </location>
</feature>
<dbReference type="PANTHER" id="PTHR35529:SF1">
    <property type="entry name" value="MANGANESE EFFLUX PUMP MNTP-RELATED"/>
    <property type="match status" value="1"/>
</dbReference>
<name>A0ABV7EPW7_9GAMM</name>